<feature type="transmembrane region" description="Helical" evidence="1">
    <location>
        <begin position="99"/>
        <end position="117"/>
    </location>
</feature>
<gene>
    <name evidence="2" type="ORF">ABXS05_20455</name>
</gene>
<reference evidence="2 3" key="1">
    <citation type="submission" date="2024-07" db="EMBL/GenBank/DDBJ databases">
        <title>Description of Labrys sedimenti sp. nov., isolated from a diclofenac-degrading enrichment culture.</title>
        <authorList>
            <person name="Tancsics A."/>
            <person name="Csepanyi A."/>
        </authorList>
    </citation>
    <scope>NUCLEOTIDE SEQUENCE [LARGE SCALE GENOMIC DNA]</scope>
    <source>
        <strain evidence="2 3">LMG 23578</strain>
    </source>
</reference>
<proteinExistence type="predicted"/>
<comment type="caution">
    <text evidence="2">The sequence shown here is derived from an EMBL/GenBank/DDBJ whole genome shotgun (WGS) entry which is preliminary data.</text>
</comment>
<dbReference type="RefSeq" id="WP_311942925.1">
    <property type="nucleotide sequence ID" value="NZ_JAVSCS010000037.1"/>
</dbReference>
<keyword evidence="3" id="KW-1185">Reference proteome</keyword>
<dbReference type="EMBL" id="JBFNQD010000007">
    <property type="protein sequence ID" value="MEW9307937.1"/>
    <property type="molecule type" value="Genomic_DNA"/>
</dbReference>
<feature type="transmembrane region" description="Helical" evidence="1">
    <location>
        <begin position="225"/>
        <end position="244"/>
    </location>
</feature>
<evidence type="ECO:0000313" key="3">
    <source>
        <dbReference type="Proteomes" id="UP001555786"/>
    </source>
</evidence>
<feature type="transmembrane region" description="Helical" evidence="1">
    <location>
        <begin position="171"/>
        <end position="193"/>
    </location>
</feature>
<protein>
    <recommendedName>
        <fullName evidence="4">DUF2306 domain-containing protein</fullName>
    </recommendedName>
</protein>
<keyword evidence="1" id="KW-0472">Membrane</keyword>
<keyword evidence="1" id="KW-1133">Transmembrane helix</keyword>
<evidence type="ECO:0000256" key="1">
    <source>
        <dbReference type="SAM" id="Phobius"/>
    </source>
</evidence>
<feature type="transmembrane region" description="Helical" evidence="1">
    <location>
        <begin position="137"/>
        <end position="159"/>
    </location>
</feature>
<name>A0ABV3PQL4_9HYPH</name>
<sequence>MTTNTPSLRLACRPHAFAWRVMDELLRRERLLAQGGFIILALMVPTLMALAIDGRTLNGISVWVKPLKFQLSVGLYLLTLAWFIGALPEETRRGRAIRILVTLGLAASTFEIGYISLQAARGLASHYNVADPFHRLMYTLMGIGAMTLTALSPALAVLLLRHRPQAWSTAFWLSVLLGLTLTFVLGAGSGSVLSAGNGHWIGGIRSDAAGVPIFGWSRTGGDLRVAHFLGLHVLQILPVLGLAAERWVSGRTAIFIVSAVAFAYGAATLFVFIQALRGIPFIPA</sequence>
<evidence type="ECO:0008006" key="4">
    <source>
        <dbReference type="Google" id="ProtNLM"/>
    </source>
</evidence>
<keyword evidence="1" id="KW-0812">Transmembrane</keyword>
<feature type="transmembrane region" description="Helical" evidence="1">
    <location>
        <begin position="31"/>
        <end position="52"/>
    </location>
</feature>
<feature type="transmembrane region" description="Helical" evidence="1">
    <location>
        <begin position="67"/>
        <end position="87"/>
    </location>
</feature>
<organism evidence="2 3">
    <name type="scientific">Labrys neptuniae</name>
    <dbReference type="NCBI Taxonomy" id="376174"/>
    <lineage>
        <taxon>Bacteria</taxon>
        <taxon>Pseudomonadati</taxon>
        <taxon>Pseudomonadota</taxon>
        <taxon>Alphaproteobacteria</taxon>
        <taxon>Hyphomicrobiales</taxon>
        <taxon>Xanthobacteraceae</taxon>
        <taxon>Labrys</taxon>
    </lineage>
</organism>
<accession>A0ABV3PQL4</accession>
<feature type="transmembrane region" description="Helical" evidence="1">
    <location>
        <begin position="253"/>
        <end position="276"/>
    </location>
</feature>
<evidence type="ECO:0000313" key="2">
    <source>
        <dbReference type="EMBL" id="MEW9307937.1"/>
    </source>
</evidence>
<dbReference type="Proteomes" id="UP001555786">
    <property type="component" value="Unassembled WGS sequence"/>
</dbReference>